<dbReference type="InterPro" id="IPR000380">
    <property type="entry name" value="Topo_IA"/>
</dbReference>
<dbReference type="AlphaFoldDB" id="E8U4S6"/>
<keyword evidence="6 8" id="KW-0238">DNA-binding</keyword>
<dbReference type="Gene3D" id="2.70.20.10">
    <property type="entry name" value="Topoisomerase I, domain 3"/>
    <property type="match status" value="1"/>
</dbReference>
<reference evidence="13" key="2">
    <citation type="submission" date="2011-01" db="EMBL/GenBank/DDBJ databases">
        <title>The complete genome of Deinococcus maricopensis DSM 21211.</title>
        <authorList>
            <consortium name="US DOE Joint Genome Institute (JGI-PGF)"/>
            <person name="Lucas S."/>
            <person name="Copeland A."/>
            <person name="Lapidus A."/>
            <person name="Goodwin L."/>
            <person name="Pitluck S."/>
            <person name="Kyrpides N."/>
            <person name="Mavromatis K."/>
            <person name="Pagani I."/>
            <person name="Ivanova N."/>
            <person name="Ovchinnikova G."/>
            <person name="Zeytun A."/>
            <person name="Detter J.C."/>
            <person name="Han C."/>
            <person name="Land M."/>
            <person name="Hauser L."/>
            <person name="Markowitz V."/>
            <person name="Cheng J.-F."/>
            <person name="Hugenholtz P."/>
            <person name="Woyke T."/>
            <person name="Wu D."/>
            <person name="Pukall R."/>
            <person name="Gehrich-Schroeter G."/>
            <person name="Brambilla E."/>
            <person name="Klenk H.-P."/>
            <person name="Eisen J.A."/>
        </authorList>
    </citation>
    <scope>NUCLEOTIDE SEQUENCE [LARGE SCALE GENOMIC DNA]</scope>
    <source>
        <strain evidence="13">DSM 21211 / LMG 22137 / NRRL B-23946 / LB-34</strain>
    </source>
</reference>
<dbReference type="Proteomes" id="UP000008635">
    <property type="component" value="Chromosome"/>
</dbReference>
<reference evidence="12 13" key="1">
    <citation type="journal article" date="2011" name="Stand. Genomic Sci.">
        <title>Complete genome sequence of Deinococcus maricopensis type strain (LB-34).</title>
        <authorList>
            <person name="Pukall R."/>
            <person name="Zeytun A."/>
            <person name="Lucas S."/>
            <person name="Lapidus A."/>
            <person name="Hammon N."/>
            <person name="Deshpande S."/>
            <person name="Nolan M."/>
            <person name="Cheng J.F."/>
            <person name="Pitluck S."/>
            <person name="Liolios K."/>
            <person name="Pagani I."/>
            <person name="Mikhailova N."/>
            <person name="Ivanova N."/>
            <person name="Mavromatis K."/>
            <person name="Pati A."/>
            <person name="Tapia R."/>
            <person name="Han C."/>
            <person name="Goodwin L."/>
            <person name="Chen A."/>
            <person name="Palaniappan K."/>
            <person name="Land M."/>
            <person name="Hauser L."/>
            <person name="Chang Y.J."/>
            <person name="Jeffries C.D."/>
            <person name="Brambilla E.M."/>
            <person name="Rohde M."/>
            <person name="Goker M."/>
            <person name="Detter J.C."/>
            <person name="Woyke T."/>
            <person name="Bristow J."/>
            <person name="Eisen J.A."/>
            <person name="Markowitz V."/>
            <person name="Hugenholtz P."/>
            <person name="Kyrpides N.C."/>
            <person name="Klenk H.P."/>
        </authorList>
    </citation>
    <scope>NUCLEOTIDE SEQUENCE [LARGE SCALE GENOMIC DNA]</scope>
    <source>
        <strain evidence="13">DSM 21211 / LMG 22137 / NRRL B-23946 / LB-34</strain>
    </source>
</reference>
<feature type="site" description="Interaction with DNA" evidence="8">
    <location>
        <position position="160"/>
    </location>
</feature>
<dbReference type="InterPro" id="IPR013825">
    <property type="entry name" value="Topo_IA_cen_sub2"/>
</dbReference>
<dbReference type="SMART" id="SM00493">
    <property type="entry name" value="TOPRIM"/>
    <property type="match status" value="1"/>
</dbReference>
<organism evidence="12 13">
    <name type="scientific">Deinococcus maricopensis (strain DSM 21211 / LMG 22137 / NRRL B-23946 / LB-34)</name>
    <dbReference type="NCBI Taxonomy" id="709986"/>
    <lineage>
        <taxon>Bacteria</taxon>
        <taxon>Thermotogati</taxon>
        <taxon>Deinococcota</taxon>
        <taxon>Deinococci</taxon>
        <taxon>Deinococcales</taxon>
        <taxon>Deinococcaceae</taxon>
        <taxon>Deinococcus</taxon>
    </lineage>
</organism>
<dbReference type="PROSITE" id="PS50880">
    <property type="entry name" value="TOPRIM"/>
    <property type="match status" value="1"/>
</dbReference>
<evidence type="ECO:0000256" key="5">
    <source>
        <dbReference type="ARBA" id="ARBA00023029"/>
    </source>
</evidence>
<dbReference type="PROSITE" id="PS00396">
    <property type="entry name" value="TOPO_IA_1"/>
    <property type="match status" value="1"/>
</dbReference>
<dbReference type="eggNOG" id="COG0550">
    <property type="taxonomic scope" value="Bacteria"/>
</dbReference>
<dbReference type="InterPro" id="IPR023405">
    <property type="entry name" value="Topo_IA_core_domain"/>
</dbReference>
<dbReference type="Gene3D" id="3.40.50.140">
    <property type="match status" value="1"/>
</dbReference>
<feature type="site" description="Interaction with DNA" evidence="8">
    <location>
        <position position="508"/>
    </location>
</feature>
<feature type="site" description="Interaction with DNA" evidence="8">
    <location>
        <position position="152"/>
    </location>
</feature>
<proteinExistence type="inferred from homology"/>
<dbReference type="InterPro" id="IPR006171">
    <property type="entry name" value="TOPRIM_dom"/>
</dbReference>
<evidence type="ECO:0000256" key="7">
    <source>
        <dbReference type="ARBA" id="ARBA00023235"/>
    </source>
</evidence>
<dbReference type="Pfam" id="PF01131">
    <property type="entry name" value="Topoisom_bac"/>
    <property type="match status" value="1"/>
</dbReference>
<sequence>MSTLVIVESPSKAKKIQAYLGAGYTVRASLGHIRDLPASKADIPARYAAEPWARLGIHVQDSFRPLYVISRGKAKVVRELRELARGANRVLLATDPDREGEAIAWHLMVALGLKGSVERMTFHEITREAIQAAARATRPLDYALVGAQEARRTLDRLVGYGVSPTLWTAVGPKLSAGRVQSAALAALAAREHARMAFVPADYWRVTARVGAGRPFTAVVLSVNGQRLATPKDFDAGTGQLAADALLMTPEQADRLVAFLRARDATVTGVERAPYTSRPPAPFTTSTLQQEASKALKFSPKHSMDVAQRLYENGFITYMRTDSPALSDEALQAAREAATALFSEGSVPARPRTYAARGANAQEAHEAIRPAGRSFRAPDDTPLTGDERALYDLIYRRTVASQMTDLTGTRTVMHLKVGAVALGATGRVVHDPGFTRLYQDASEGDGDETQALPDAEVGAVLPVRDAAAEERKTPAPGRFTEASLVRALERAGVGRPSTYASILSTLDARGYTRVVRRQLTVTWVGLLVSAYLAGSFADLVDAGFTASMEADLDRIAGGALTREAYLTRFWSEGLAGTIGRAGRAAPVLTVPRVPGATVTVQDGTPLLRLHGRSAPLPADLVPDDLTPDVAEQVLNGERKAAQRASGGKRARSGGARTSRARSSRKAARPK</sequence>
<feature type="site" description="Interaction with DNA" evidence="8">
    <location>
        <position position="151"/>
    </location>
</feature>
<keyword evidence="5 8" id="KW-0799">Topoisomerase</keyword>
<accession>E8U4S6</accession>
<dbReference type="InterPro" id="IPR005733">
    <property type="entry name" value="TopoI_bac-type"/>
</dbReference>
<name>E8U4S6_DEIML</name>
<dbReference type="InterPro" id="IPR013824">
    <property type="entry name" value="Topo_IA_cen_sub1"/>
</dbReference>
<dbReference type="OrthoDB" id="9804262at2"/>
<evidence type="ECO:0000256" key="9">
    <source>
        <dbReference type="SAM" id="MobiDB-lite"/>
    </source>
</evidence>
<feature type="compositionally biased region" description="Basic residues" evidence="9">
    <location>
        <begin position="657"/>
        <end position="669"/>
    </location>
</feature>
<feature type="domain" description="Toprim" evidence="10">
    <location>
        <begin position="2"/>
        <end position="126"/>
    </location>
</feature>
<evidence type="ECO:0000259" key="10">
    <source>
        <dbReference type="PROSITE" id="PS50880"/>
    </source>
</evidence>
<dbReference type="Gene3D" id="1.10.290.10">
    <property type="entry name" value="Topoisomerase I, domain 4"/>
    <property type="match status" value="1"/>
</dbReference>
<dbReference type="InterPro" id="IPR013497">
    <property type="entry name" value="Topo_IA_cen"/>
</dbReference>
<keyword evidence="7 8" id="KW-0413">Isomerase</keyword>
<dbReference type="EC" id="5.6.2.1" evidence="8"/>
<dbReference type="CDD" id="cd00186">
    <property type="entry name" value="TOP1Ac"/>
    <property type="match status" value="1"/>
</dbReference>
<dbReference type="InterPro" id="IPR003601">
    <property type="entry name" value="Topo_IA_2"/>
</dbReference>
<dbReference type="Gene3D" id="1.10.460.10">
    <property type="entry name" value="Topoisomerase I, domain 2"/>
    <property type="match status" value="1"/>
</dbReference>
<evidence type="ECO:0000313" key="12">
    <source>
        <dbReference type="EMBL" id="ADV66065.1"/>
    </source>
</evidence>
<protein>
    <recommendedName>
        <fullName evidence="8">DNA topoisomerase 1</fullName>
        <ecNumber evidence="8">5.6.2.1</ecNumber>
    </recommendedName>
    <alternativeName>
        <fullName evidence="8">DNA topoisomerase I</fullName>
    </alternativeName>
</protein>
<comment type="catalytic activity">
    <reaction evidence="1 8">
        <text>ATP-independent breakage of single-stranded DNA, followed by passage and rejoining.</text>
        <dbReference type="EC" id="5.6.2.1"/>
    </reaction>
</comment>
<gene>
    <name evidence="8" type="primary">topA</name>
    <name evidence="12" type="ordered locus">Deima_0405</name>
</gene>
<evidence type="ECO:0000256" key="4">
    <source>
        <dbReference type="ARBA" id="ARBA00022842"/>
    </source>
</evidence>
<evidence type="ECO:0000256" key="3">
    <source>
        <dbReference type="ARBA" id="ARBA00022723"/>
    </source>
</evidence>
<keyword evidence="4" id="KW-0460">Magnesium</keyword>
<keyword evidence="13" id="KW-1185">Reference proteome</keyword>
<dbReference type="SMART" id="SM00437">
    <property type="entry name" value="TOP1Ac"/>
    <property type="match status" value="1"/>
</dbReference>
<feature type="site" description="Interaction with DNA" evidence="8">
    <location>
        <position position="155"/>
    </location>
</feature>
<comment type="subunit">
    <text evidence="8">Monomer.</text>
</comment>
<dbReference type="EMBL" id="CP002454">
    <property type="protein sequence ID" value="ADV66065.1"/>
    <property type="molecule type" value="Genomic_DNA"/>
</dbReference>
<evidence type="ECO:0000256" key="2">
    <source>
        <dbReference type="ARBA" id="ARBA00009446"/>
    </source>
</evidence>
<dbReference type="InterPro" id="IPR023406">
    <property type="entry name" value="Topo_IA_AS"/>
</dbReference>
<dbReference type="HOGENOM" id="CLU_002929_2_1_0"/>
<dbReference type="CDD" id="cd03363">
    <property type="entry name" value="TOPRIM_TopoIA_TopoI"/>
    <property type="match status" value="1"/>
</dbReference>
<dbReference type="NCBIfam" id="TIGR01051">
    <property type="entry name" value="topA_bact"/>
    <property type="match status" value="1"/>
</dbReference>
<dbReference type="RefSeq" id="WP_013555570.1">
    <property type="nucleotide sequence ID" value="NC_014958.1"/>
</dbReference>
<dbReference type="InterPro" id="IPR013826">
    <property type="entry name" value="Topo_IA_cen_sub3"/>
</dbReference>
<evidence type="ECO:0000256" key="8">
    <source>
        <dbReference type="HAMAP-Rule" id="MF_00952"/>
    </source>
</evidence>
<comment type="function">
    <text evidence="8">Releases the supercoiling and torsional tension of DNA, which is introduced during the DNA replication and transcription, by transiently cleaving and rejoining one strand of the DNA duplex. Introduces a single-strand break via transesterification at a target site in duplex DNA. The scissile phosphodiester is attacked by the catalytic tyrosine of the enzyme, resulting in the formation of a DNA-(5'-phosphotyrosyl)-enzyme intermediate and the expulsion of a 3'-OH DNA strand. The free DNA strand then undergoes passage around the unbroken strand, thus removing DNA supercoils. Finally, in the religation step, the DNA 3'-OH attacks the covalent intermediate to expel the active-site tyrosine and restore the DNA phosphodiester backbone.</text>
</comment>
<evidence type="ECO:0000313" key="13">
    <source>
        <dbReference type="Proteomes" id="UP000008635"/>
    </source>
</evidence>
<dbReference type="SUPFAM" id="SSF56712">
    <property type="entry name" value="Prokaryotic type I DNA topoisomerase"/>
    <property type="match status" value="1"/>
</dbReference>
<feature type="site" description="Interaction with DNA" evidence="8">
    <location>
        <position position="167"/>
    </location>
</feature>
<evidence type="ECO:0000256" key="6">
    <source>
        <dbReference type="ARBA" id="ARBA00023125"/>
    </source>
</evidence>
<keyword evidence="3" id="KW-0479">Metal-binding</keyword>
<dbReference type="InterPro" id="IPR003602">
    <property type="entry name" value="Topo_IA_DNA-bd_dom"/>
</dbReference>
<comment type="similarity">
    <text evidence="2 8">Belongs to the type IA topoisomerase family.</text>
</comment>
<dbReference type="GO" id="GO:0046872">
    <property type="term" value="F:metal ion binding"/>
    <property type="evidence" value="ECO:0007669"/>
    <property type="project" value="UniProtKB-KW"/>
</dbReference>
<dbReference type="Pfam" id="PF01751">
    <property type="entry name" value="Toprim"/>
    <property type="match status" value="1"/>
</dbReference>
<feature type="domain" description="Topo IA-type catalytic" evidence="11">
    <location>
        <begin position="141"/>
        <end position="577"/>
    </location>
</feature>
<evidence type="ECO:0000256" key="1">
    <source>
        <dbReference type="ARBA" id="ARBA00000213"/>
    </source>
</evidence>
<dbReference type="InterPro" id="IPR034149">
    <property type="entry name" value="TOPRIM_TopoI"/>
</dbReference>
<feature type="region of interest" description="Interaction with DNA" evidence="8">
    <location>
        <begin position="175"/>
        <end position="180"/>
    </location>
</feature>
<dbReference type="PRINTS" id="PR00417">
    <property type="entry name" value="PRTPISMRASEI"/>
</dbReference>
<feature type="region of interest" description="Disordered" evidence="9">
    <location>
        <begin position="632"/>
        <end position="669"/>
    </location>
</feature>
<dbReference type="GO" id="GO:0006265">
    <property type="term" value="P:DNA topological change"/>
    <property type="evidence" value="ECO:0007669"/>
    <property type="project" value="UniProtKB-UniRule"/>
</dbReference>
<evidence type="ECO:0000259" key="11">
    <source>
        <dbReference type="PROSITE" id="PS52039"/>
    </source>
</evidence>
<dbReference type="InterPro" id="IPR028612">
    <property type="entry name" value="Topoisom_1_IA"/>
</dbReference>
<dbReference type="KEGG" id="dmr:Deima_0405"/>
<dbReference type="SMART" id="SM00436">
    <property type="entry name" value="TOP1Bc"/>
    <property type="match status" value="1"/>
</dbReference>
<dbReference type="HAMAP" id="MF_00952">
    <property type="entry name" value="Topoisom_1_prok"/>
    <property type="match status" value="1"/>
</dbReference>
<dbReference type="PANTHER" id="PTHR42785:SF1">
    <property type="entry name" value="DNA TOPOISOMERASE"/>
    <property type="match status" value="1"/>
</dbReference>
<dbReference type="GO" id="GO:0003677">
    <property type="term" value="F:DNA binding"/>
    <property type="evidence" value="ECO:0007669"/>
    <property type="project" value="UniProtKB-KW"/>
</dbReference>
<dbReference type="PROSITE" id="PS52039">
    <property type="entry name" value="TOPO_IA_2"/>
    <property type="match status" value="1"/>
</dbReference>
<feature type="active site" description="O-(5'-phospho-DNA)-tyrosine intermediate" evidence="8">
    <location>
        <position position="317"/>
    </location>
</feature>
<feature type="site" description="Interaction with DNA" evidence="8">
    <location>
        <position position="32"/>
    </location>
</feature>
<dbReference type="GO" id="GO:0003917">
    <property type="term" value="F:DNA topoisomerase type I (single strand cut, ATP-independent) activity"/>
    <property type="evidence" value="ECO:0007669"/>
    <property type="project" value="UniProtKB-UniRule"/>
</dbReference>
<feature type="site" description="Interaction with DNA" evidence="8">
    <location>
        <position position="319"/>
    </location>
</feature>
<dbReference type="STRING" id="709986.Deima_0405"/>
<dbReference type="PANTHER" id="PTHR42785">
    <property type="entry name" value="DNA TOPOISOMERASE, TYPE IA, CORE"/>
    <property type="match status" value="1"/>
</dbReference>